<dbReference type="Proteomes" id="UP000054495">
    <property type="component" value="Unassembled WGS sequence"/>
</dbReference>
<organism evidence="1 2">
    <name type="scientific">Ancylostoma ceylanicum</name>
    <dbReference type="NCBI Taxonomy" id="53326"/>
    <lineage>
        <taxon>Eukaryota</taxon>
        <taxon>Metazoa</taxon>
        <taxon>Ecdysozoa</taxon>
        <taxon>Nematoda</taxon>
        <taxon>Chromadorea</taxon>
        <taxon>Rhabditida</taxon>
        <taxon>Rhabditina</taxon>
        <taxon>Rhabditomorpha</taxon>
        <taxon>Strongyloidea</taxon>
        <taxon>Ancylostomatidae</taxon>
        <taxon>Ancylostomatinae</taxon>
        <taxon>Ancylostoma</taxon>
    </lineage>
</organism>
<proteinExistence type="predicted"/>
<evidence type="ECO:0000313" key="2">
    <source>
        <dbReference type="Proteomes" id="UP000054495"/>
    </source>
</evidence>
<sequence length="96" mass="11112">MGLDTHNKPKDYYNNSANYIYIHPYVLISCANSTLHLIHGYSLSDRFIYICNIPDRGLVTGIHDVYYNNFVLNSEANLNHNSFNYNKTAIHNQENT</sequence>
<reference evidence="1 2" key="1">
    <citation type="submission" date="2013-05" db="EMBL/GenBank/DDBJ databases">
        <title>Draft genome of the parasitic nematode Anyclostoma ceylanicum.</title>
        <authorList>
            <person name="Mitreva M."/>
        </authorList>
    </citation>
    <scope>NUCLEOTIDE SEQUENCE [LARGE SCALE GENOMIC DNA]</scope>
</reference>
<evidence type="ECO:0000313" key="1">
    <source>
        <dbReference type="EMBL" id="EPB70532.1"/>
    </source>
</evidence>
<keyword evidence="2" id="KW-1185">Reference proteome</keyword>
<name>A0A0D6LSA8_9BILA</name>
<accession>A0A0D6LSA8</accession>
<dbReference type="AlphaFoldDB" id="A0A0D6LSA8"/>
<gene>
    <name evidence="1" type="ORF">ANCCEY_10385</name>
</gene>
<dbReference type="EMBL" id="KE125183">
    <property type="protein sequence ID" value="EPB70532.1"/>
    <property type="molecule type" value="Genomic_DNA"/>
</dbReference>
<protein>
    <submittedName>
        <fullName evidence="1">Uncharacterized protein</fullName>
    </submittedName>
</protein>